<organism evidence="2 3">
    <name type="scientific">Pedobacter lusitanus</name>
    <dbReference type="NCBI Taxonomy" id="1503925"/>
    <lineage>
        <taxon>Bacteria</taxon>
        <taxon>Pseudomonadati</taxon>
        <taxon>Bacteroidota</taxon>
        <taxon>Sphingobacteriia</taxon>
        <taxon>Sphingobacteriales</taxon>
        <taxon>Sphingobacteriaceae</taxon>
        <taxon>Pedobacter</taxon>
    </lineage>
</organism>
<keyword evidence="1" id="KW-0812">Transmembrane</keyword>
<evidence type="ECO:0000256" key="1">
    <source>
        <dbReference type="SAM" id="Phobius"/>
    </source>
</evidence>
<keyword evidence="3" id="KW-1185">Reference proteome</keyword>
<evidence type="ECO:0000313" key="3">
    <source>
        <dbReference type="Proteomes" id="UP000032049"/>
    </source>
</evidence>
<accession>A0A0D0F3U6</accession>
<sequence>MQHSIIFFDGVCNLCTGSVKFVIKRDRKDQFRFAPLQSDVAQQYLGPFGLSLSELSSIILFENGRVYQRSAAALRITRHLSGGWPLLYGLMIIPGFIRDFVYNQIAKRRYSIWGREESCIVPTAELKAKFL</sequence>
<dbReference type="STRING" id="1503925.TH53_16280"/>
<dbReference type="AlphaFoldDB" id="A0A0D0F3U6"/>
<evidence type="ECO:0008006" key="4">
    <source>
        <dbReference type="Google" id="ProtNLM"/>
    </source>
</evidence>
<dbReference type="OrthoDB" id="9785438at2"/>
<name>A0A0D0F3U6_9SPHI</name>
<proteinExistence type="predicted"/>
<feature type="transmembrane region" description="Helical" evidence="1">
    <location>
        <begin position="81"/>
        <end position="101"/>
    </location>
</feature>
<dbReference type="EMBL" id="JXRA01000069">
    <property type="protein sequence ID" value="KIO76218.1"/>
    <property type="molecule type" value="Genomic_DNA"/>
</dbReference>
<dbReference type="PANTHER" id="PTHR33639:SF2">
    <property type="entry name" value="DUF393 DOMAIN-CONTAINING PROTEIN"/>
    <property type="match status" value="1"/>
</dbReference>
<dbReference type="InterPro" id="IPR052927">
    <property type="entry name" value="DCC_oxidoreductase"/>
</dbReference>
<dbReference type="InterPro" id="IPR007263">
    <property type="entry name" value="DCC1-like"/>
</dbReference>
<dbReference type="Proteomes" id="UP000032049">
    <property type="component" value="Unassembled WGS sequence"/>
</dbReference>
<dbReference type="Pfam" id="PF04134">
    <property type="entry name" value="DCC1-like"/>
    <property type="match status" value="1"/>
</dbReference>
<comment type="caution">
    <text evidence="2">The sequence shown here is derived from an EMBL/GenBank/DDBJ whole genome shotgun (WGS) entry which is preliminary data.</text>
</comment>
<dbReference type="GO" id="GO:0015035">
    <property type="term" value="F:protein-disulfide reductase activity"/>
    <property type="evidence" value="ECO:0007669"/>
    <property type="project" value="InterPro"/>
</dbReference>
<dbReference type="PANTHER" id="PTHR33639">
    <property type="entry name" value="THIOL-DISULFIDE OXIDOREDUCTASE DCC"/>
    <property type="match status" value="1"/>
</dbReference>
<gene>
    <name evidence="2" type="ORF">TH53_16280</name>
</gene>
<keyword evidence="1" id="KW-1133">Transmembrane helix</keyword>
<keyword evidence="1" id="KW-0472">Membrane</keyword>
<evidence type="ECO:0000313" key="2">
    <source>
        <dbReference type="EMBL" id="KIO76218.1"/>
    </source>
</evidence>
<protein>
    <recommendedName>
        <fullName evidence="4">Thiol-disulfide oxidoreductase DCC</fullName>
    </recommendedName>
</protein>
<dbReference type="RefSeq" id="WP_041883419.1">
    <property type="nucleotide sequence ID" value="NZ_CP157278.1"/>
</dbReference>
<reference evidence="2 3" key="1">
    <citation type="submission" date="2015-01" db="EMBL/GenBank/DDBJ databases">
        <title>Draft genome sequence of Pedobacter sp. NL19 isolated from sludge of an effluent treatment pond in an abandoned uranium mine.</title>
        <authorList>
            <person name="Santos T."/>
            <person name="Caetano T."/>
            <person name="Covas C."/>
            <person name="Cruz A."/>
            <person name="Mendo S."/>
        </authorList>
    </citation>
    <scope>NUCLEOTIDE SEQUENCE [LARGE SCALE GENOMIC DNA]</scope>
    <source>
        <strain evidence="2 3">NL19</strain>
    </source>
</reference>